<accession>A0A6P7XG89</accession>
<dbReference type="GO" id="GO:0050821">
    <property type="term" value="P:protein stabilization"/>
    <property type="evidence" value="ECO:0007669"/>
    <property type="project" value="TreeGrafter"/>
</dbReference>
<keyword evidence="1" id="KW-0175">Coiled coil</keyword>
<evidence type="ECO:0000259" key="3">
    <source>
        <dbReference type="PROSITE" id="PS51035"/>
    </source>
</evidence>
<evidence type="ECO:0000256" key="1">
    <source>
        <dbReference type="SAM" id="Coils"/>
    </source>
</evidence>
<dbReference type="OrthoDB" id="6284251at2759"/>
<name>A0A6P7XG89_9AMPH</name>
<feature type="domain" description="BAG" evidence="3">
    <location>
        <begin position="124"/>
        <end position="204"/>
    </location>
</feature>
<dbReference type="AlphaFoldDB" id="A0A6P7XG89"/>
<sequence length="223" mass="24453">MAQAKISAAAKALDGHGGKGGGSGGSSSRFLRSSSMAARSSHLLETLDLLEFRVEDLREAASALEQEKESLLEMIQSVQNSQDMRNISDGEREELTITADRLLGRTLTVEVSVEIIRSPQQQEALKQATEIIDEVSNKVLDDLENGRKHLISLHGACTSEVPAAPVDQKFQAIIIGCAIEDQKKIKRRLDTLIRNISSSEKSITLLDHQNQKSAVQQLCHKQK</sequence>
<dbReference type="FunCoup" id="A0A6P7XG89">
    <property type="interactions" value="1959"/>
</dbReference>
<dbReference type="PANTHER" id="PTHR12334:SF6">
    <property type="entry name" value="BAG FAMILY MOLECULAR CHAPERONE REGULATOR 2"/>
    <property type="match status" value="1"/>
</dbReference>
<keyword evidence="4" id="KW-1185">Reference proteome</keyword>
<reference evidence="5" key="1">
    <citation type="submission" date="2025-08" db="UniProtKB">
        <authorList>
            <consortium name="RefSeq"/>
        </authorList>
    </citation>
    <scope>IDENTIFICATION</scope>
</reference>
<dbReference type="SMART" id="SM00264">
    <property type="entry name" value="BAG"/>
    <property type="match status" value="1"/>
</dbReference>
<dbReference type="PROSITE" id="PS51035">
    <property type="entry name" value="BAG"/>
    <property type="match status" value="1"/>
</dbReference>
<dbReference type="GO" id="GO:0051087">
    <property type="term" value="F:protein-folding chaperone binding"/>
    <property type="evidence" value="ECO:0007669"/>
    <property type="project" value="InterPro"/>
</dbReference>
<protein>
    <submittedName>
        <fullName evidence="5">BAG family molecular chaperone regulator 2</fullName>
    </submittedName>
</protein>
<feature type="region of interest" description="Disordered" evidence="2">
    <location>
        <begin position="9"/>
        <end position="28"/>
    </location>
</feature>
<dbReference type="InParanoid" id="A0A6P7XG89"/>
<feature type="coiled-coil region" evidence="1">
    <location>
        <begin position="47"/>
        <end position="81"/>
    </location>
</feature>
<dbReference type="Gene3D" id="1.20.58.890">
    <property type="match status" value="1"/>
</dbReference>
<evidence type="ECO:0000313" key="4">
    <source>
        <dbReference type="Proteomes" id="UP000515156"/>
    </source>
</evidence>
<dbReference type="InterPro" id="IPR003103">
    <property type="entry name" value="BAG_domain"/>
</dbReference>
<proteinExistence type="predicted"/>
<evidence type="ECO:0000256" key="2">
    <source>
        <dbReference type="SAM" id="MobiDB-lite"/>
    </source>
</evidence>
<gene>
    <name evidence="5" type="primary">BAG2</name>
</gene>
<dbReference type="Proteomes" id="UP000515156">
    <property type="component" value="Chromosome 3"/>
</dbReference>
<evidence type="ECO:0000313" key="5">
    <source>
        <dbReference type="RefSeq" id="XP_030051483.1"/>
    </source>
</evidence>
<dbReference type="PANTHER" id="PTHR12334">
    <property type="entry name" value="BAG FAMILY MOLECULAR CHAPERONE REGULATOR 2"/>
    <property type="match status" value="1"/>
</dbReference>
<dbReference type="KEGG" id="muo:115465218"/>
<organism evidence="4 5">
    <name type="scientific">Microcaecilia unicolor</name>
    <dbReference type="NCBI Taxonomy" id="1415580"/>
    <lineage>
        <taxon>Eukaryota</taxon>
        <taxon>Metazoa</taxon>
        <taxon>Chordata</taxon>
        <taxon>Craniata</taxon>
        <taxon>Vertebrata</taxon>
        <taxon>Euteleostomi</taxon>
        <taxon>Amphibia</taxon>
        <taxon>Gymnophiona</taxon>
        <taxon>Siphonopidae</taxon>
        <taxon>Microcaecilia</taxon>
    </lineage>
</organism>
<dbReference type="RefSeq" id="XP_030051483.1">
    <property type="nucleotide sequence ID" value="XM_030195623.1"/>
</dbReference>
<dbReference type="GO" id="GO:0000774">
    <property type="term" value="F:adenyl-nucleotide exchange factor activity"/>
    <property type="evidence" value="ECO:0007669"/>
    <property type="project" value="InterPro"/>
</dbReference>
<dbReference type="InterPro" id="IPR037689">
    <property type="entry name" value="BAG2"/>
</dbReference>
<dbReference type="GeneID" id="115465218"/>
<dbReference type="CTD" id="9532"/>